<evidence type="ECO:0000256" key="1">
    <source>
        <dbReference type="SAM" id="MobiDB-lite"/>
    </source>
</evidence>
<reference evidence="2 3" key="1">
    <citation type="journal article" date="2023" name="Nucleic Acids Res.">
        <title>The hologenome of Daphnia magna reveals possible DNA methylation and microbiome-mediated evolution of the host genome.</title>
        <authorList>
            <person name="Chaturvedi A."/>
            <person name="Li X."/>
            <person name="Dhandapani V."/>
            <person name="Marshall H."/>
            <person name="Kissane S."/>
            <person name="Cuenca-Cambronero M."/>
            <person name="Asole G."/>
            <person name="Calvet F."/>
            <person name="Ruiz-Romero M."/>
            <person name="Marangio P."/>
            <person name="Guigo R."/>
            <person name="Rago D."/>
            <person name="Mirbahai L."/>
            <person name="Eastwood N."/>
            <person name="Colbourne J.K."/>
            <person name="Zhou J."/>
            <person name="Mallon E."/>
            <person name="Orsini L."/>
        </authorList>
    </citation>
    <scope>NUCLEOTIDE SEQUENCE [LARGE SCALE GENOMIC DNA]</scope>
    <source>
        <strain evidence="2">LRV0_1</strain>
    </source>
</reference>
<keyword evidence="3" id="KW-1185">Reference proteome</keyword>
<accession>A0ABQ9Z1S2</accession>
<protein>
    <submittedName>
        <fullName evidence="2">Uncharacterized protein</fullName>
    </submittedName>
</protein>
<proteinExistence type="predicted"/>
<dbReference type="Proteomes" id="UP001234178">
    <property type="component" value="Unassembled WGS sequence"/>
</dbReference>
<sequence>MLSDEADLIISPDMFQRYVKRTDNARVAPVRLCLKLEPKKGGWNLFAAIVLPVGAKFVLHRPLLDTVSLDPESFHGAVPKTEDRQPQS</sequence>
<dbReference type="EMBL" id="JAOYFB010000002">
    <property type="protein sequence ID" value="KAK4006740.1"/>
    <property type="molecule type" value="Genomic_DNA"/>
</dbReference>
<gene>
    <name evidence="2" type="ORF">OUZ56_011898</name>
</gene>
<name>A0ABQ9Z1S2_9CRUS</name>
<feature type="region of interest" description="Disordered" evidence="1">
    <location>
        <begin position="69"/>
        <end position="88"/>
    </location>
</feature>
<evidence type="ECO:0000313" key="2">
    <source>
        <dbReference type="EMBL" id="KAK4006740.1"/>
    </source>
</evidence>
<comment type="caution">
    <text evidence="2">The sequence shown here is derived from an EMBL/GenBank/DDBJ whole genome shotgun (WGS) entry which is preliminary data.</text>
</comment>
<evidence type="ECO:0000313" key="3">
    <source>
        <dbReference type="Proteomes" id="UP001234178"/>
    </source>
</evidence>
<organism evidence="2 3">
    <name type="scientific">Daphnia magna</name>
    <dbReference type="NCBI Taxonomy" id="35525"/>
    <lineage>
        <taxon>Eukaryota</taxon>
        <taxon>Metazoa</taxon>
        <taxon>Ecdysozoa</taxon>
        <taxon>Arthropoda</taxon>
        <taxon>Crustacea</taxon>
        <taxon>Branchiopoda</taxon>
        <taxon>Diplostraca</taxon>
        <taxon>Cladocera</taxon>
        <taxon>Anomopoda</taxon>
        <taxon>Daphniidae</taxon>
        <taxon>Daphnia</taxon>
    </lineage>
</organism>